<protein>
    <recommendedName>
        <fullName evidence="2">Zn(2)-C6 fungal-type domain-containing protein</fullName>
    </recommendedName>
</protein>
<keyword evidence="4" id="KW-1185">Reference proteome</keyword>
<evidence type="ECO:0000256" key="1">
    <source>
        <dbReference type="ARBA" id="ARBA00023242"/>
    </source>
</evidence>
<keyword evidence="1" id="KW-0539">Nucleus</keyword>
<organism evidence="3 4">
    <name type="scientific">Zasmidium cellare</name>
    <name type="common">Wine cellar mold</name>
    <name type="synonym">Racodium cellare</name>
    <dbReference type="NCBI Taxonomy" id="395010"/>
    <lineage>
        <taxon>Eukaryota</taxon>
        <taxon>Fungi</taxon>
        <taxon>Dikarya</taxon>
        <taxon>Ascomycota</taxon>
        <taxon>Pezizomycotina</taxon>
        <taxon>Dothideomycetes</taxon>
        <taxon>Dothideomycetidae</taxon>
        <taxon>Mycosphaerellales</taxon>
        <taxon>Mycosphaerellaceae</taxon>
        <taxon>Zasmidium</taxon>
    </lineage>
</organism>
<dbReference type="Proteomes" id="UP001305779">
    <property type="component" value="Unassembled WGS sequence"/>
</dbReference>
<gene>
    <name evidence="3" type="ORF">PRZ48_009036</name>
</gene>
<dbReference type="PANTHER" id="PTHR38111">
    <property type="entry name" value="ZN(2)-C6 FUNGAL-TYPE DOMAIN-CONTAINING PROTEIN-RELATED"/>
    <property type="match status" value="1"/>
</dbReference>
<dbReference type="SMART" id="SM00066">
    <property type="entry name" value="GAL4"/>
    <property type="match status" value="1"/>
</dbReference>
<name>A0ABR0EH82_ZASCE</name>
<dbReference type="PANTHER" id="PTHR38111:SF2">
    <property type="entry name" value="FINGER DOMAIN PROTEIN, PUTATIVE (AFU_ORTHOLOGUE AFUA_1G01560)-RELATED"/>
    <property type="match status" value="1"/>
</dbReference>
<evidence type="ECO:0000313" key="3">
    <source>
        <dbReference type="EMBL" id="KAK4500844.1"/>
    </source>
</evidence>
<dbReference type="PROSITE" id="PS50048">
    <property type="entry name" value="ZN2_CY6_FUNGAL_2"/>
    <property type="match status" value="1"/>
</dbReference>
<dbReference type="InterPro" id="IPR001138">
    <property type="entry name" value="Zn2Cys6_DnaBD"/>
</dbReference>
<evidence type="ECO:0000313" key="4">
    <source>
        <dbReference type="Proteomes" id="UP001305779"/>
    </source>
</evidence>
<dbReference type="CDD" id="cd00067">
    <property type="entry name" value="GAL4"/>
    <property type="match status" value="1"/>
</dbReference>
<evidence type="ECO:0000259" key="2">
    <source>
        <dbReference type="PROSITE" id="PS50048"/>
    </source>
</evidence>
<accession>A0ABR0EH82</accession>
<dbReference type="Gene3D" id="4.10.240.10">
    <property type="entry name" value="Zn(2)-C6 fungal-type DNA-binding domain"/>
    <property type="match status" value="1"/>
</dbReference>
<comment type="caution">
    <text evidence="3">The sequence shown here is derived from an EMBL/GenBank/DDBJ whole genome shotgun (WGS) entry which is preliminary data.</text>
</comment>
<reference evidence="3 4" key="1">
    <citation type="journal article" date="2023" name="G3 (Bethesda)">
        <title>A chromosome-level genome assembly of Zasmidium syzygii isolated from banana leaves.</title>
        <authorList>
            <person name="van Westerhoven A.C."/>
            <person name="Mehrabi R."/>
            <person name="Talebi R."/>
            <person name="Steentjes M.B.F."/>
            <person name="Corcolon B."/>
            <person name="Chong P.A."/>
            <person name="Kema G.H.J."/>
            <person name="Seidl M.F."/>
        </authorList>
    </citation>
    <scope>NUCLEOTIDE SEQUENCE [LARGE SCALE GENOMIC DNA]</scope>
    <source>
        <strain evidence="3 4">P124</strain>
    </source>
</reference>
<dbReference type="InterPro" id="IPR036864">
    <property type="entry name" value="Zn2-C6_fun-type_DNA-bd_sf"/>
</dbReference>
<feature type="domain" description="Zn(2)-C6 fungal-type" evidence="2">
    <location>
        <begin position="7"/>
        <end position="35"/>
    </location>
</feature>
<dbReference type="SUPFAM" id="SSF57701">
    <property type="entry name" value="Zn2/Cys6 DNA-binding domain"/>
    <property type="match status" value="1"/>
</dbReference>
<proteinExistence type="predicted"/>
<sequence length="490" mass="54788">MVAVARRCATCKARKIKCDQDWPACGQCKSRDKECPGSPRKVKFMPLRTLPEKKTKSKDNSVQIAERSENDIRTRDHPNHLTGYRLLDYEHVMSPCLAWSVSKQLVQTIAIDNDGSSFFASCSYIEDVPRLLDSSPALTATIACCLDACQRTRLFPRCSRTLDARLYGRALTTINEALERCPSQTSTFLAVVLLARMESLLCSRQLAQLPSWSVHASGICDLLRSRGAFDPGDRAGHLAVLESAGPIIGDSVLRGEDCFLASSEWQEGLRPWLRVGEQGSDSIVSRVFAGLAQLPKLLASVRRYRRRIDDVVGAIEVAELAISLHEELQAIDRSLERADFPSMAIGPPLWLDIDAPVSKVYQRPDPDNARAMTWNAILAIIVSKVLILLKSSPVHVEGVQRLHIADLQADARSHSERVWMLSEEARRKGVTTYYFYPGALCSTYEFATNDNERDWIVELMNDIMSDTWLEEVWTHESVRGVSLKLAGKLD</sequence>
<dbReference type="Pfam" id="PF00172">
    <property type="entry name" value="Zn_clus"/>
    <property type="match status" value="1"/>
</dbReference>
<dbReference type="InterPro" id="IPR053178">
    <property type="entry name" value="Osmoadaptation_assoc"/>
</dbReference>
<dbReference type="EMBL" id="JAXOVC010000006">
    <property type="protein sequence ID" value="KAK4500844.1"/>
    <property type="molecule type" value="Genomic_DNA"/>
</dbReference>